<gene>
    <name evidence="1" type="ORF">COCHEDRAFT_1213923</name>
</gene>
<name>M2UUD3_COCH5</name>
<dbReference type="EMBL" id="KB445576">
    <property type="protein sequence ID" value="EMD91477.1"/>
    <property type="molecule type" value="Genomic_DNA"/>
</dbReference>
<proteinExistence type="predicted"/>
<dbReference type="AlphaFoldDB" id="M2UUD3"/>
<dbReference type="Proteomes" id="UP000016936">
    <property type="component" value="Unassembled WGS sequence"/>
</dbReference>
<evidence type="ECO:0000313" key="1">
    <source>
        <dbReference type="EMBL" id="EMD91477.1"/>
    </source>
</evidence>
<keyword evidence="2" id="KW-1185">Reference proteome</keyword>
<protein>
    <submittedName>
        <fullName evidence="1">Uncharacterized protein</fullName>
    </submittedName>
</protein>
<dbReference type="STRING" id="701091.M2UUD3"/>
<reference evidence="2" key="2">
    <citation type="journal article" date="2013" name="PLoS Genet.">
        <title>Comparative genome structure, secondary metabolite, and effector coding capacity across Cochliobolus pathogens.</title>
        <authorList>
            <person name="Condon B.J."/>
            <person name="Leng Y."/>
            <person name="Wu D."/>
            <person name="Bushley K.E."/>
            <person name="Ohm R.A."/>
            <person name="Otillar R."/>
            <person name="Martin J."/>
            <person name="Schackwitz W."/>
            <person name="Grimwood J."/>
            <person name="MohdZainudin N."/>
            <person name="Xue C."/>
            <person name="Wang R."/>
            <person name="Manning V.A."/>
            <person name="Dhillon B."/>
            <person name="Tu Z.J."/>
            <person name="Steffenson B.J."/>
            <person name="Salamov A."/>
            <person name="Sun H."/>
            <person name="Lowry S."/>
            <person name="LaButti K."/>
            <person name="Han J."/>
            <person name="Copeland A."/>
            <person name="Lindquist E."/>
            <person name="Barry K."/>
            <person name="Schmutz J."/>
            <person name="Baker S.E."/>
            <person name="Ciuffetti L.M."/>
            <person name="Grigoriev I.V."/>
            <person name="Zhong S."/>
            <person name="Turgeon B.G."/>
        </authorList>
    </citation>
    <scope>NUCLEOTIDE SEQUENCE [LARGE SCALE GENOMIC DNA]</scope>
    <source>
        <strain evidence="2">C5 / ATCC 48332 / race O</strain>
    </source>
</reference>
<reference evidence="1 2" key="1">
    <citation type="journal article" date="2012" name="PLoS Pathog.">
        <title>Diverse lifestyles and strategies of plant pathogenesis encoded in the genomes of eighteen Dothideomycetes fungi.</title>
        <authorList>
            <person name="Ohm R.A."/>
            <person name="Feau N."/>
            <person name="Henrissat B."/>
            <person name="Schoch C.L."/>
            <person name="Horwitz B.A."/>
            <person name="Barry K.W."/>
            <person name="Condon B.J."/>
            <person name="Copeland A.C."/>
            <person name="Dhillon B."/>
            <person name="Glaser F."/>
            <person name="Hesse C.N."/>
            <person name="Kosti I."/>
            <person name="LaButti K."/>
            <person name="Lindquist E.A."/>
            <person name="Lucas S."/>
            <person name="Salamov A.A."/>
            <person name="Bradshaw R.E."/>
            <person name="Ciuffetti L."/>
            <person name="Hamelin R.C."/>
            <person name="Kema G.H.J."/>
            <person name="Lawrence C."/>
            <person name="Scott J.A."/>
            <person name="Spatafora J.W."/>
            <person name="Turgeon B.G."/>
            <person name="de Wit P.J.G.M."/>
            <person name="Zhong S."/>
            <person name="Goodwin S.B."/>
            <person name="Grigoriev I.V."/>
        </authorList>
    </citation>
    <scope>NUCLEOTIDE SEQUENCE [LARGE SCALE GENOMIC DNA]</scope>
    <source>
        <strain evidence="2">C5 / ATCC 48332 / race O</strain>
    </source>
</reference>
<dbReference type="OrthoDB" id="2951834at2759"/>
<dbReference type="OMA" id="MATCRYL"/>
<organism evidence="1 2">
    <name type="scientific">Cochliobolus heterostrophus (strain C5 / ATCC 48332 / race O)</name>
    <name type="common">Southern corn leaf blight fungus</name>
    <name type="synonym">Bipolaris maydis</name>
    <dbReference type="NCBI Taxonomy" id="701091"/>
    <lineage>
        <taxon>Eukaryota</taxon>
        <taxon>Fungi</taxon>
        <taxon>Dikarya</taxon>
        <taxon>Ascomycota</taxon>
        <taxon>Pezizomycotina</taxon>
        <taxon>Dothideomycetes</taxon>
        <taxon>Pleosporomycetidae</taxon>
        <taxon>Pleosporales</taxon>
        <taxon>Pleosporineae</taxon>
        <taxon>Pleosporaceae</taxon>
        <taxon>Bipolaris</taxon>
    </lineage>
</organism>
<dbReference type="HOGENOM" id="CLU_1199611_0_0_1"/>
<evidence type="ECO:0000313" key="2">
    <source>
        <dbReference type="Proteomes" id="UP000016936"/>
    </source>
</evidence>
<accession>M2UUD3</accession>
<sequence>MNSPSHTNVPMVPVQHSLFLKLPSELRLEVYDFLGPREPKSYPFGGTVIRSIDRRVPPTALMATCRYLHDEILAHFYNTVTFHYITQTTNFLHTGGLRPIALAAVRRVKKLHLEIHWKASKPSFEENSSKHSYVLFRWLGQVNKLVLREAKSLEVVTIAVVDLAVGVDWECKKRLLDPLEMLGQRAVLRLGEVTTTGEEEEVKLTARMKLYLDGINKHRLRTSDVAALGKQ</sequence>